<evidence type="ECO:0000313" key="2">
    <source>
        <dbReference type="EMBL" id="MBJ7600097.1"/>
    </source>
</evidence>
<evidence type="ECO:0000313" key="3">
    <source>
        <dbReference type="Proteomes" id="UP000612893"/>
    </source>
</evidence>
<feature type="compositionally biased region" description="Polar residues" evidence="1">
    <location>
        <begin position="1"/>
        <end position="13"/>
    </location>
</feature>
<sequence>MTVGNTPLYSATSGGARLGPDAPAKHPLEVADAVVRAIDHGEAERDVAAPGLRLAGHLTAVAPSLTARLLRRQADRTRQAVRAGRGS</sequence>
<reference evidence="2" key="1">
    <citation type="submission" date="2020-10" db="EMBL/GenBank/DDBJ databases">
        <title>Ca. Dormibacterota MAGs.</title>
        <authorList>
            <person name="Montgomery K."/>
        </authorList>
    </citation>
    <scope>NUCLEOTIDE SEQUENCE [LARGE SCALE GENOMIC DNA]</scope>
    <source>
        <strain evidence="2">SC8812_S17_10</strain>
    </source>
</reference>
<keyword evidence="3" id="KW-1185">Reference proteome</keyword>
<feature type="region of interest" description="Disordered" evidence="1">
    <location>
        <begin position="1"/>
        <end position="24"/>
    </location>
</feature>
<evidence type="ECO:0000256" key="1">
    <source>
        <dbReference type="SAM" id="MobiDB-lite"/>
    </source>
</evidence>
<dbReference type="AlphaFoldDB" id="A0A934NEZ7"/>
<gene>
    <name evidence="2" type="ORF">JF922_18725</name>
</gene>
<accession>A0A934NEZ7</accession>
<protein>
    <submittedName>
        <fullName evidence="2">Uncharacterized protein</fullName>
    </submittedName>
</protein>
<dbReference type="EMBL" id="JAEKNR010000187">
    <property type="protein sequence ID" value="MBJ7600097.1"/>
    <property type="molecule type" value="Genomic_DNA"/>
</dbReference>
<name>A0A934NEZ7_9BACT</name>
<dbReference type="RefSeq" id="WP_338203791.1">
    <property type="nucleotide sequence ID" value="NZ_JAEKNR010000187.1"/>
</dbReference>
<proteinExistence type="predicted"/>
<organism evidence="2 3">
    <name type="scientific">Candidatus Nephthysia bennettiae</name>
    <dbReference type="NCBI Taxonomy" id="3127016"/>
    <lineage>
        <taxon>Bacteria</taxon>
        <taxon>Bacillati</taxon>
        <taxon>Candidatus Dormiibacterota</taxon>
        <taxon>Candidatus Dormibacteria</taxon>
        <taxon>Candidatus Dormibacterales</taxon>
        <taxon>Candidatus Dormibacteraceae</taxon>
        <taxon>Candidatus Nephthysia</taxon>
    </lineage>
</organism>
<comment type="caution">
    <text evidence="2">The sequence shown here is derived from an EMBL/GenBank/DDBJ whole genome shotgun (WGS) entry which is preliminary data.</text>
</comment>
<dbReference type="Proteomes" id="UP000612893">
    <property type="component" value="Unassembled WGS sequence"/>
</dbReference>